<keyword evidence="2" id="KW-1185">Reference proteome</keyword>
<dbReference type="AlphaFoldDB" id="A0A9X0WCD6"/>
<accession>A0A9X0WCD6</accession>
<sequence>MAKPDEPYQMVLVESYLPERTSGLHGKVHIRPCPGQALLTTLRVECSKRLSKNYPVGTKFRIKTKLTDLEGGGEFLYSYFDWKYEVIERGEE</sequence>
<reference evidence="1 2" key="1">
    <citation type="journal article" date="2020" name="Microorganisms">
        <title>Osmotic Adaptation and Compatible Solute Biosynthesis of Phototrophic Bacteria as Revealed from Genome Analyses.</title>
        <authorList>
            <person name="Imhoff J.F."/>
            <person name="Rahn T."/>
            <person name="Kunzel S."/>
            <person name="Keller A."/>
            <person name="Neulinger S.C."/>
        </authorList>
    </citation>
    <scope>NUCLEOTIDE SEQUENCE [LARGE SCALE GENOMIC DNA]</scope>
    <source>
        <strain evidence="1 2">DSM 25653</strain>
    </source>
</reference>
<protein>
    <submittedName>
        <fullName evidence="1">Uncharacterized protein</fullName>
    </submittedName>
</protein>
<dbReference type="RefSeq" id="WP_200249267.1">
    <property type="nucleotide sequence ID" value="NZ_NRRY01000058.1"/>
</dbReference>
<organism evidence="1 2">
    <name type="scientific">Lamprobacter modestohalophilus</name>
    <dbReference type="NCBI Taxonomy" id="1064514"/>
    <lineage>
        <taxon>Bacteria</taxon>
        <taxon>Pseudomonadati</taxon>
        <taxon>Pseudomonadota</taxon>
        <taxon>Gammaproteobacteria</taxon>
        <taxon>Chromatiales</taxon>
        <taxon>Chromatiaceae</taxon>
        <taxon>Lamprobacter</taxon>
    </lineage>
</organism>
<name>A0A9X0WCD6_9GAMM</name>
<evidence type="ECO:0000313" key="2">
    <source>
        <dbReference type="Proteomes" id="UP001138768"/>
    </source>
</evidence>
<gene>
    <name evidence="1" type="ORF">CKO42_22215</name>
</gene>
<dbReference type="EMBL" id="NRRY01000058">
    <property type="protein sequence ID" value="MBK1621087.1"/>
    <property type="molecule type" value="Genomic_DNA"/>
</dbReference>
<proteinExistence type="predicted"/>
<comment type="caution">
    <text evidence="1">The sequence shown here is derived from an EMBL/GenBank/DDBJ whole genome shotgun (WGS) entry which is preliminary data.</text>
</comment>
<dbReference type="Proteomes" id="UP001138768">
    <property type="component" value="Unassembled WGS sequence"/>
</dbReference>
<evidence type="ECO:0000313" key="1">
    <source>
        <dbReference type="EMBL" id="MBK1621087.1"/>
    </source>
</evidence>